<evidence type="ECO:0000256" key="6">
    <source>
        <dbReference type="SAM" id="Coils"/>
    </source>
</evidence>
<name>A0A7K6P5U4_9CORV</name>
<dbReference type="InterPro" id="IPR001849">
    <property type="entry name" value="PH_domain"/>
</dbReference>
<evidence type="ECO:0000259" key="8">
    <source>
        <dbReference type="PROSITE" id="PS50003"/>
    </source>
</evidence>
<keyword evidence="10" id="KW-1185">Reference proteome</keyword>
<protein>
    <recommendedName>
        <fullName evidence="4">Pleckstrin homology-like domain family B member 1</fullName>
    </recommendedName>
    <alternativeName>
        <fullName evidence="5">Protein LL5-alpha</fullName>
    </alternativeName>
</protein>
<gene>
    <name evidence="9" type="primary">Phldb1</name>
    <name evidence="9" type="ORF">IFRKOW_R04535</name>
</gene>
<dbReference type="PANTHER" id="PTHR12156">
    <property type="entry name" value="PLECKSTRIN HOMOLOGY-LIKE DOMAIN, FAMILY B, MEMBER 3"/>
    <property type="match status" value="1"/>
</dbReference>
<dbReference type="SUPFAM" id="SSF50729">
    <property type="entry name" value="PH domain-like"/>
    <property type="match status" value="1"/>
</dbReference>
<dbReference type="GO" id="GO:0045180">
    <property type="term" value="C:basal cortex"/>
    <property type="evidence" value="ECO:0007669"/>
    <property type="project" value="TreeGrafter"/>
</dbReference>
<feature type="domain" description="PH" evidence="8">
    <location>
        <begin position="1269"/>
        <end position="1372"/>
    </location>
</feature>
<dbReference type="CDD" id="cd22713">
    <property type="entry name" value="FHA_PHLB1"/>
    <property type="match status" value="1"/>
</dbReference>
<feature type="region of interest" description="Disordered" evidence="7">
    <location>
        <begin position="1134"/>
        <end position="1155"/>
    </location>
</feature>
<evidence type="ECO:0000313" key="9">
    <source>
        <dbReference type="EMBL" id="NWW56600.1"/>
    </source>
</evidence>
<dbReference type="InterPro" id="IPR052212">
    <property type="entry name" value="PH-like_domain"/>
</dbReference>
<dbReference type="FunFam" id="2.60.200.20:FF:000004">
    <property type="entry name" value="pleckstrin homology-like domain family B member 1 isoform X1"/>
    <property type="match status" value="1"/>
</dbReference>
<evidence type="ECO:0000256" key="4">
    <source>
        <dbReference type="ARBA" id="ARBA00069090"/>
    </source>
</evidence>
<feature type="region of interest" description="Disordered" evidence="7">
    <location>
        <begin position="315"/>
        <end position="334"/>
    </location>
</feature>
<feature type="non-terminal residue" evidence="9">
    <location>
        <position position="1379"/>
    </location>
</feature>
<dbReference type="InterPro" id="IPR008984">
    <property type="entry name" value="SMAD_FHA_dom_sf"/>
</dbReference>
<keyword evidence="2" id="KW-0597">Phosphoprotein</keyword>
<dbReference type="GO" id="GO:0070507">
    <property type="term" value="P:regulation of microtubule cytoskeleton organization"/>
    <property type="evidence" value="ECO:0007669"/>
    <property type="project" value="TreeGrafter"/>
</dbReference>
<feature type="region of interest" description="Disordered" evidence="7">
    <location>
        <begin position="402"/>
        <end position="587"/>
    </location>
</feature>
<organism evidence="9 10">
    <name type="scientific">Ifrita kowaldi</name>
    <name type="common">blue-capped ifrita</name>
    <dbReference type="NCBI Taxonomy" id="461245"/>
    <lineage>
        <taxon>Eukaryota</taxon>
        <taxon>Metazoa</taxon>
        <taxon>Chordata</taxon>
        <taxon>Craniata</taxon>
        <taxon>Vertebrata</taxon>
        <taxon>Euteleostomi</taxon>
        <taxon>Archelosauria</taxon>
        <taxon>Archosauria</taxon>
        <taxon>Dinosauria</taxon>
        <taxon>Saurischia</taxon>
        <taxon>Theropoda</taxon>
        <taxon>Coelurosauria</taxon>
        <taxon>Aves</taxon>
        <taxon>Neognathae</taxon>
        <taxon>Neoaves</taxon>
        <taxon>Telluraves</taxon>
        <taxon>Australaves</taxon>
        <taxon>Passeriformes</taxon>
        <taxon>Corvoidea</taxon>
        <taxon>Cinclosomatidae</taxon>
        <taxon>Ifrita</taxon>
    </lineage>
</organism>
<accession>A0A7K6P5U4</accession>
<evidence type="ECO:0000256" key="2">
    <source>
        <dbReference type="ARBA" id="ARBA00022553"/>
    </source>
</evidence>
<keyword evidence="1" id="KW-0488">Methylation</keyword>
<feature type="compositionally biased region" description="Low complexity" evidence="7">
    <location>
        <begin position="476"/>
        <end position="489"/>
    </location>
</feature>
<dbReference type="SUPFAM" id="SSF49879">
    <property type="entry name" value="SMAD/FHA domain"/>
    <property type="match status" value="1"/>
</dbReference>
<feature type="coiled-coil region" evidence="6">
    <location>
        <begin position="869"/>
        <end position="909"/>
    </location>
</feature>
<dbReference type="Pfam" id="PF00498">
    <property type="entry name" value="FHA"/>
    <property type="match status" value="1"/>
</dbReference>
<feature type="coiled-coil region" evidence="6">
    <location>
        <begin position="1052"/>
        <end position="1079"/>
    </location>
</feature>
<feature type="compositionally biased region" description="Polar residues" evidence="7">
    <location>
        <begin position="1004"/>
        <end position="1013"/>
    </location>
</feature>
<evidence type="ECO:0000256" key="3">
    <source>
        <dbReference type="ARBA" id="ARBA00023054"/>
    </source>
</evidence>
<dbReference type="EMBL" id="VZRS01001357">
    <property type="protein sequence ID" value="NWW56600.1"/>
    <property type="molecule type" value="Genomic_DNA"/>
</dbReference>
<dbReference type="PANTHER" id="PTHR12156:SF23">
    <property type="entry name" value="PLECKSTRIN HOMOLOGY-LIKE DOMAIN FAMILY B MEMBER 1"/>
    <property type="match status" value="1"/>
</dbReference>
<feature type="coiled-coil region" evidence="6">
    <location>
        <begin position="729"/>
        <end position="809"/>
    </location>
</feature>
<keyword evidence="3 6" id="KW-0175">Coiled coil</keyword>
<dbReference type="Proteomes" id="UP000542689">
    <property type="component" value="Unassembled WGS sequence"/>
</dbReference>
<feature type="non-terminal residue" evidence="9">
    <location>
        <position position="1"/>
    </location>
</feature>
<dbReference type="Gene3D" id="2.30.29.30">
    <property type="entry name" value="Pleckstrin-homology domain (PH domain)/Phosphotyrosine-binding domain (PTB)"/>
    <property type="match status" value="1"/>
</dbReference>
<dbReference type="FunFam" id="2.30.29.30:FF:000006">
    <property type="entry name" value="Pleckstrin homology like domain family B member 1"/>
    <property type="match status" value="1"/>
</dbReference>
<comment type="caution">
    <text evidence="9">The sequence shown here is derived from an EMBL/GenBank/DDBJ whole genome shotgun (WGS) entry which is preliminary data.</text>
</comment>
<evidence type="ECO:0000256" key="7">
    <source>
        <dbReference type="SAM" id="MobiDB-lite"/>
    </source>
</evidence>
<dbReference type="CDD" id="cd14673">
    <property type="entry name" value="PH_PHLDB1_2"/>
    <property type="match status" value="1"/>
</dbReference>
<evidence type="ECO:0000256" key="1">
    <source>
        <dbReference type="ARBA" id="ARBA00022481"/>
    </source>
</evidence>
<dbReference type="InterPro" id="IPR000253">
    <property type="entry name" value="FHA_dom"/>
</dbReference>
<feature type="coiled-coil region" evidence="6">
    <location>
        <begin position="1161"/>
        <end position="1220"/>
    </location>
</feature>
<dbReference type="InterPro" id="IPR011993">
    <property type="entry name" value="PH-like_dom_sf"/>
</dbReference>
<evidence type="ECO:0000313" key="10">
    <source>
        <dbReference type="Proteomes" id="UP000542689"/>
    </source>
</evidence>
<dbReference type="PROSITE" id="PS50003">
    <property type="entry name" value="PH_DOMAIN"/>
    <property type="match status" value="1"/>
</dbReference>
<sequence length="1379" mass="152701">MEASGKTPTSPIHRVQTVIQNSPLDLIDTGKGLKVQTEKPHLVSLGSGRLSTAITLLPLEEGETTIGTAATDIVLQGPGLVPQHCYIENVRGTLTLHPCGNACAIDGVPLQRPMHLTQGCTICLGQATFLRFNHPAEAKWIKSMIPAGGRSPAAVYGLPASNCHGGAAGCQGGDAAWVACCPGWAPCLLRFARSLSDRHIGAAQGGRGSPGRGTLARVRGGCGRRGGSGRAAGQQLLAIASLTPCWEARVCRGQVVGASGWRGQLLSRERSWDLRCREGGWAVLSGFCLLSDGASRIPASSLARLPSQVGKGWQRGAGSSGCSEEGLQPSSDSARLRGRMMPGCPVGPSPGRSCEGSAGHHGLAGAGGVGIPWHPEAPCLRPIPPLPCGEWGWALPPRLGDHRGGSSWLTPRVVPRPRVALQERPPSPFREPRDSLAPSRQPTSRAVPEARLQPPESPRVARRNTESMRELPPLSPSLSRRAASPRVAPDTPSPQPRLGREVPGSPRARRKGPEESKGAGAPSPPLLAENPTRRPSFSSCLSPAYGLGSPAVPSPQQSPRTPRKPLGNPRLPAGSRERKNSITEISDNEDELLEYHRRQRQERVREQEMERLERQRLETILNLCAEYTKTDGTEPGDMHRLLAGDTDAGRWVPRGAMALGHAVEELQQRESLERSDEENLKEECSSTESTHHEVRGQLCRSAPCHAALCHADWPSPQHEKLTGPRAKEAQRLEEERASVLGHLDQLKGRVKELEQQLQETSREAEMERALLQGERESEVVRLRQEQEAVQQLQEKLSSLDASIRKERDKEAEALETEAKLFEDLEFQQLERESHLEEEREARGQQLLQSRAECHRSIARRKERVAALDAQAAQIRLQSAQEAERLARERSSTLQLLQKEKEKLVSLERRYQLVTGGRSFPRMSSALREMEQQLLGGPVCLPALDLEKWYQEVMAGFETSSSSVSPSSSPPPLPAKAHSSHKALQVYRAKTEGGAGVLTPRMKSGTPSSSQLNLSMLERSPSPKGPPSPAGSLSRNLVATLQDIETKRQLALQQKGQQVIEEQKRRLAELKQKAAAEAQSQWEALHGQPPFPTAFPRLVHHSILHHHRPHGAGPRAEELDHAYDTLSLESSDSMETSISLGNNSACSPDNFSSASGMETGKIEEMEKMLKEAHEEKSRLMESREREMELRQQALEDERWRREQLERRLQDETVRRQKLVEKEVKLREKHFSQARPLTRYLPIRKEDFNLRLHIESSGHNVDTCYHIILTEKMCKGYLVKMGGKIKSWKKRWFVFDRMKRTLSYYMDKHETKLKGVIYFQAIEEVYYDHLRSAAKSPNPALTFCVKTHDRLYYMVAPSAEAMRIWMDVIVTGAEGYTQFMN</sequence>
<proteinExistence type="predicted"/>
<reference evidence="9 10" key="1">
    <citation type="submission" date="2019-09" db="EMBL/GenBank/DDBJ databases">
        <title>Bird 10,000 Genomes (B10K) Project - Family phase.</title>
        <authorList>
            <person name="Zhang G."/>
        </authorList>
    </citation>
    <scope>NUCLEOTIDE SEQUENCE [LARGE SCALE GENOMIC DNA]</scope>
    <source>
        <strain evidence="9">B10K-DU-029-41</strain>
        <tissue evidence="9">Liver</tissue>
    </source>
</reference>
<feature type="region of interest" description="Disordered" evidence="7">
    <location>
        <begin position="959"/>
        <end position="1033"/>
    </location>
</feature>
<dbReference type="InterPro" id="IPR037810">
    <property type="entry name" value="PHLDB1/2/3_PH"/>
</dbReference>
<dbReference type="Pfam" id="PF00169">
    <property type="entry name" value="PH"/>
    <property type="match status" value="1"/>
</dbReference>
<dbReference type="Gene3D" id="2.60.200.20">
    <property type="match status" value="1"/>
</dbReference>
<dbReference type="SMART" id="SM00233">
    <property type="entry name" value="PH"/>
    <property type="match status" value="1"/>
</dbReference>
<evidence type="ECO:0000256" key="5">
    <source>
        <dbReference type="ARBA" id="ARBA00077655"/>
    </source>
</evidence>